<dbReference type="InterPro" id="IPR036685">
    <property type="entry name" value="YehU-like_sf"/>
</dbReference>
<gene>
    <name evidence="2" type="ORF">OCL06_02770</name>
</gene>
<dbReference type="PIRSF" id="PIRSF006169">
    <property type="entry name" value="UCP006169"/>
    <property type="match status" value="1"/>
</dbReference>
<dbReference type="EMBL" id="JAOTJC010000004">
    <property type="protein sequence ID" value="MCU7553519.1"/>
    <property type="molecule type" value="Genomic_DNA"/>
</dbReference>
<accession>A0ABT2VK37</accession>
<proteinExistence type="inferred from homology"/>
<keyword evidence="3" id="KW-1185">Reference proteome</keyword>
<dbReference type="SUPFAM" id="SSF118001">
    <property type="entry name" value="YehU-like"/>
    <property type="match status" value="1"/>
</dbReference>
<evidence type="ECO:0000313" key="3">
    <source>
        <dbReference type="Proteomes" id="UP001209257"/>
    </source>
</evidence>
<dbReference type="NCBIfam" id="NF003438">
    <property type="entry name" value="PRK04966.1"/>
    <property type="match status" value="1"/>
</dbReference>
<comment type="similarity">
    <text evidence="1">Belongs to the UPF0270 family.</text>
</comment>
<comment type="caution">
    <text evidence="2">The sequence shown here is derived from an EMBL/GenBank/DDBJ whole genome shotgun (WGS) entry which is preliminary data.</text>
</comment>
<dbReference type="Pfam" id="PF06794">
    <property type="entry name" value="UPF0270"/>
    <property type="match status" value="1"/>
</dbReference>
<dbReference type="Proteomes" id="UP001209257">
    <property type="component" value="Unassembled WGS sequence"/>
</dbReference>
<dbReference type="RefSeq" id="WP_262992207.1">
    <property type="nucleotide sequence ID" value="NZ_JAOTJC010000004.1"/>
</dbReference>
<evidence type="ECO:0000256" key="1">
    <source>
        <dbReference type="ARBA" id="ARBA00006450"/>
    </source>
</evidence>
<reference evidence="3" key="1">
    <citation type="submission" date="2023-07" db="EMBL/GenBank/DDBJ databases">
        <title>Study on multiphase classification of strain Alteromonas salexigens isolated from the Yellow Sea.</title>
        <authorList>
            <person name="Sun L."/>
        </authorList>
    </citation>
    <scope>NUCLEOTIDE SEQUENCE [LARGE SCALE GENOMIC DNA]</scope>
    <source>
        <strain evidence="3">ASW11-19</strain>
    </source>
</reference>
<name>A0ABT2VK37_9ALTE</name>
<dbReference type="Gene3D" id="1.10.10.610">
    <property type="entry name" value="YehU-like"/>
    <property type="match status" value="1"/>
</dbReference>
<protein>
    <submittedName>
        <fullName evidence="2">YheU family protein</fullName>
    </submittedName>
</protein>
<sequence length="80" mass="9068">MIVPLDALSEDTIRNIAEAFVLREGTDYGEQEMAFADKVEQVLLSLRSGEAVLYYSELHDSVDIKPRDEARHGDEADREQ</sequence>
<evidence type="ECO:0000313" key="2">
    <source>
        <dbReference type="EMBL" id="MCU7553519.1"/>
    </source>
</evidence>
<dbReference type="InterPro" id="IPR010648">
    <property type="entry name" value="UPF0270"/>
</dbReference>
<organism evidence="2 3">
    <name type="scientific">Alteromonas salexigens</name>
    <dbReference type="NCBI Taxonomy" id="2982530"/>
    <lineage>
        <taxon>Bacteria</taxon>
        <taxon>Pseudomonadati</taxon>
        <taxon>Pseudomonadota</taxon>
        <taxon>Gammaproteobacteria</taxon>
        <taxon>Alteromonadales</taxon>
        <taxon>Alteromonadaceae</taxon>
        <taxon>Alteromonas/Salinimonas group</taxon>
        <taxon>Alteromonas</taxon>
    </lineage>
</organism>